<evidence type="ECO:0000256" key="12">
    <source>
        <dbReference type="ARBA" id="ARBA00023306"/>
    </source>
</evidence>
<dbReference type="PROSITE" id="PS50113">
    <property type="entry name" value="PAC"/>
    <property type="match status" value="2"/>
</dbReference>
<dbReference type="InterPro" id="IPR013767">
    <property type="entry name" value="PAS_fold"/>
</dbReference>
<dbReference type="SMART" id="SM00387">
    <property type="entry name" value="HATPase_c"/>
    <property type="match status" value="1"/>
</dbReference>
<dbReference type="GO" id="GO:0006355">
    <property type="term" value="P:regulation of DNA-templated transcription"/>
    <property type="evidence" value="ECO:0007669"/>
    <property type="project" value="InterPro"/>
</dbReference>
<evidence type="ECO:0000259" key="18">
    <source>
        <dbReference type="PROSITE" id="PS50112"/>
    </source>
</evidence>
<dbReference type="GO" id="GO:0005524">
    <property type="term" value="F:ATP binding"/>
    <property type="evidence" value="ECO:0007669"/>
    <property type="project" value="UniProtKB-KW"/>
</dbReference>
<evidence type="ECO:0000256" key="9">
    <source>
        <dbReference type="ARBA" id="ARBA00022840"/>
    </source>
</evidence>
<dbReference type="Pfam" id="PF00989">
    <property type="entry name" value="PAS"/>
    <property type="match status" value="1"/>
</dbReference>
<evidence type="ECO:0000259" key="16">
    <source>
        <dbReference type="PROSITE" id="PS50109"/>
    </source>
</evidence>
<keyword evidence="11" id="KW-0472">Membrane</keyword>
<evidence type="ECO:0000256" key="6">
    <source>
        <dbReference type="ARBA" id="ARBA00022679"/>
    </source>
</evidence>
<dbReference type="PANTHER" id="PTHR43047:SF63">
    <property type="entry name" value="HISTIDINE KINASE"/>
    <property type="match status" value="1"/>
</dbReference>
<evidence type="ECO:0000259" key="19">
    <source>
        <dbReference type="PROSITE" id="PS50113"/>
    </source>
</evidence>
<dbReference type="InterPro" id="IPR005467">
    <property type="entry name" value="His_kinase_dom"/>
</dbReference>
<organism evidence="20 21">
    <name type="scientific">Trichormus variabilis NIES-23</name>
    <dbReference type="NCBI Taxonomy" id="1973479"/>
    <lineage>
        <taxon>Bacteria</taxon>
        <taxon>Bacillati</taxon>
        <taxon>Cyanobacteriota</taxon>
        <taxon>Cyanophyceae</taxon>
        <taxon>Nostocales</taxon>
        <taxon>Nostocaceae</taxon>
        <taxon>Trichormus</taxon>
    </lineage>
</organism>
<dbReference type="Pfam" id="PF00512">
    <property type="entry name" value="HisKA"/>
    <property type="match status" value="1"/>
</dbReference>
<feature type="domain" description="PAS" evidence="18">
    <location>
        <begin position="126"/>
        <end position="196"/>
    </location>
</feature>
<reference evidence="20 21" key="1">
    <citation type="submission" date="2017-06" db="EMBL/GenBank/DDBJ databases">
        <title>Genome sequencing of cyanobaciteial culture collection at National Institute for Environmental Studies (NIES).</title>
        <authorList>
            <person name="Hirose Y."/>
            <person name="Shimura Y."/>
            <person name="Fujisawa T."/>
            <person name="Nakamura Y."/>
            <person name="Kawachi M."/>
        </authorList>
    </citation>
    <scope>NUCLEOTIDE SEQUENCE [LARGE SCALE GENOMIC DNA]</scope>
    <source>
        <strain evidence="20 21">NIES-23</strain>
    </source>
</reference>
<dbReference type="PROSITE" id="PS50112">
    <property type="entry name" value="PAS"/>
    <property type="match status" value="2"/>
</dbReference>
<feature type="domain" description="Response regulatory" evidence="17">
    <location>
        <begin position="1"/>
        <end position="106"/>
    </location>
</feature>
<dbReference type="PRINTS" id="PR00344">
    <property type="entry name" value="BCTRLSENSOR"/>
</dbReference>
<dbReference type="Pfam" id="PF00072">
    <property type="entry name" value="Response_reg"/>
    <property type="match status" value="1"/>
</dbReference>
<dbReference type="GO" id="GO:0009927">
    <property type="term" value="F:histidine phosphotransfer kinase activity"/>
    <property type="evidence" value="ECO:0007669"/>
    <property type="project" value="TreeGrafter"/>
</dbReference>
<dbReference type="GO" id="GO:0000155">
    <property type="term" value="F:phosphorelay sensor kinase activity"/>
    <property type="evidence" value="ECO:0007669"/>
    <property type="project" value="InterPro"/>
</dbReference>
<dbReference type="FunFam" id="1.10.287.130:FF:000038">
    <property type="entry name" value="Sensory transduction histidine kinase"/>
    <property type="match status" value="1"/>
</dbReference>
<evidence type="ECO:0000256" key="1">
    <source>
        <dbReference type="ARBA" id="ARBA00000085"/>
    </source>
</evidence>
<dbReference type="InterPro" id="IPR004358">
    <property type="entry name" value="Sig_transdc_His_kin-like_C"/>
</dbReference>
<evidence type="ECO:0000259" key="17">
    <source>
        <dbReference type="PROSITE" id="PS50110"/>
    </source>
</evidence>
<evidence type="ECO:0000256" key="3">
    <source>
        <dbReference type="ARBA" id="ARBA00006402"/>
    </source>
</evidence>
<dbReference type="Proteomes" id="UP000217507">
    <property type="component" value="Chromosome"/>
</dbReference>
<evidence type="ECO:0000256" key="10">
    <source>
        <dbReference type="ARBA" id="ARBA00023012"/>
    </source>
</evidence>
<keyword evidence="5 14" id="KW-0597">Phosphoprotein</keyword>
<keyword evidence="6" id="KW-0808">Transferase</keyword>
<dbReference type="InterPro" id="IPR000700">
    <property type="entry name" value="PAS-assoc_C"/>
</dbReference>
<dbReference type="CDD" id="cd00130">
    <property type="entry name" value="PAS"/>
    <property type="match status" value="2"/>
</dbReference>
<gene>
    <name evidence="20" type="ORF">NIES23_25230</name>
</gene>
<proteinExistence type="inferred from homology"/>
<keyword evidence="9" id="KW-0067">ATP-binding</keyword>
<evidence type="ECO:0000256" key="14">
    <source>
        <dbReference type="PROSITE-ProRule" id="PRU00169"/>
    </source>
</evidence>
<feature type="modified residue" description="4-aspartylphosphate" evidence="14">
    <location>
        <position position="862"/>
    </location>
</feature>
<dbReference type="NCBIfam" id="TIGR00229">
    <property type="entry name" value="sensory_box"/>
    <property type="match status" value="2"/>
</dbReference>
<sequence length="944" mass="106456">MTRHLQQDSLYNYQIIEFSIAKEALNWCLEKTPEIILLDFASVNENASIFLEKLRSRLSNSQFTVILLIKPGDEDLAVRAMKSGAQDYLIKNQITPEILQRVIRHGMEKMYLMQQLAQTKAALQQSEHRYATLAEVVPVAIFRLDADGNCIYVNDRWSQITGEPIQAALGRGCLDTIHPEDSDRLFHQWTEVLTQEKMYCYEGKFLRKDGTTIWFYMQILPETDQNVTTIGYVGTLTDISEQQAALDDGLRPTIGDLIEAEAKLRKISERLTLAISSGRFGIWEFDCVQEKVIWDERMYELYGVHPEDFPGNFDAWLSFVHPDDQDYLLVTIQQVLHQNQEYDAEFQIIQPSGEIRVIKAYGVLNCDEQGKPILMVGINIDITERKQAEQELIHNRDLREVIFNESADALFLVDPVTLLTLDCNRRTVELFEATNKGELLGIEGRTLQRRPFTSNEIDTIVTQMQTKGFWSQEIEYVTLKGKLFWGNIAAKPITIAGRTLNLVRVTDINERKQAEEKLLRTNEQLAKANAELARATRLKDEFLANMSHELRTPLNAILGMSEGFIEGVFGAINQKQAKAIATIKRSGKHLLELINDILDLSKIESGKLELQISDVSVRSICDGSLTFIQQMALKKNICLSTHIGSNLDTIQVDDRRLRQVLINLLSNAVKFTPEGGNVKLTVWLEEVGTNETLGAEKLISQSSIPSPHICFRVTDTGIGIASEDISKLFQPFTQLDSSLNRNYTGTGLGLALVKRITTLHGGTILVNSEVGQGSCFTVRIPYLSGDNSLKKLQDPERVDLPATLIPKTLTIPVILLAEDNQANIDTISSYLESRGYEMVLAENGQQALDFAREKCPDLIIMDIQMPGMNGLEAIRQIRNEQKFIDIPIIALTALAMPSDRTTCLAAGANEYLTKPIKLKQLVLTIQQLLKNHQELHTSKYRKSD</sequence>
<dbReference type="InterPro" id="IPR003594">
    <property type="entry name" value="HATPase_dom"/>
</dbReference>
<name>A0A1Z4KLB4_ANAVA</name>
<evidence type="ECO:0000256" key="2">
    <source>
        <dbReference type="ARBA" id="ARBA00004370"/>
    </source>
</evidence>
<dbReference type="CDD" id="cd00082">
    <property type="entry name" value="HisKA"/>
    <property type="match status" value="1"/>
</dbReference>
<dbReference type="InterPro" id="IPR011006">
    <property type="entry name" value="CheY-like_superfamily"/>
</dbReference>
<evidence type="ECO:0000256" key="8">
    <source>
        <dbReference type="ARBA" id="ARBA00022777"/>
    </source>
</evidence>
<dbReference type="EMBL" id="AP018216">
    <property type="protein sequence ID" value="BAY69724.1"/>
    <property type="molecule type" value="Genomic_DNA"/>
</dbReference>
<dbReference type="AlphaFoldDB" id="A0A1Z4KLB4"/>
<dbReference type="CDD" id="cd00156">
    <property type="entry name" value="REC"/>
    <property type="match status" value="1"/>
</dbReference>
<dbReference type="InterPro" id="IPR036097">
    <property type="entry name" value="HisK_dim/P_sf"/>
</dbReference>
<keyword evidence="8" id="KW-0418">Kinase</keyword>
<dbReference type="Gene3D" id="3.40.50.2300">
    <property type="match status" value="2"/>
</dbReference>
<dbReference type="SUPFAM" id="SSF55785">
    <property type="entry name" value="PYP-like sensor domain (PAS domain)"/>
    <property type="match status" value="3"/>
</dbReference>
<evidence type="ECO:0000256" key="5">
    <source>
        <dbReference type="ARBA" id="ARBA00022553"/>
    </source>
</evidence>
<keyword evidence="10" id="KW-0902">Two-component regulatory system</keyword>
<comment type="subcellular location">
    <subcellularLocation>
        <location evidence="2">Membrane</location>
    </subcellularLocation>
</comment>
<feature type="domain" description="Histidine kinase" evidence="16">
    <location>
        <begin position="545"/>
        <end position="784"/>
    </location>
</feature>
<dbReference type="InterPro" id="IPR001610">
    <property type="entry name" value="PAC"/>
</dbReference>
<dbReference type="InterPro" id="IPR003661">
    <property type="entry name" value="HisK_dim/P_dom"/>
</dbReference>
<dbReference type="Gene3D" id="2.10.70.100">
    <property type="match status" value="1"/>
</dbReference>
<evidence type="ECO:0000313" key="20">
    <source>
        <dbReference type="EMBL" id="BAY69724.1"/>
    </source>
</evidence>
<dbReference type="PANTHER" id="PTHR43047">
    <property type="entry name" value="TWO-COMPONENT HISTIDINE PROTEIN KINASE"/>
    <property type="match status" value="1"/>
</dbReference>
<dbReference type="Gene3D" id="3.30.450.20">
    <property type="entry name" value="PAS domain"/>
    <property type="match status" value="3"/>
</dbReference>
<feature type="coiled-coil region" evidence="15">
    <location>
        <begin position="511"/>
        <end position="545"/>
    </location>
</feature>
<dbReference type="SMART" id="SM00086">
    <property type="entry name" value="PAC"/>
    <property type="match status" value="3"/>
</dbReference>
<dbReference type="FunFam" id="3.30.565.10:FF:000010">
    <property type="entry name" value="Sensor histidine kinase RcsC"/>
    <property type="match status" value="1"/>
</dbReference>
<dbReference type="SUPFAM" id="SSF55874">
    <property type="entry name" value="ATPase domain of HSP90 chaperone/DNA topoisomerase II/histidine kinase"/>
    <property type="match status" value="1"/>
</dbReference>
<feature type="domain" description="PAS" evidence="18">
    <location>
        <begin position="267"/>
        <end position="339"/>
    </location>
</feature>
<dbReference type="Gene3D" id="1.10.287.130">
    <property type="match status" value="1"/>
</dbReference>
<dbReference type="GO" id="GO:0005886">
    <property type="term" value="C:plasma membrane"/>
    <property type="evidence" value="ECO:0007669"/>
    <property type="project" value="TreeGrafter"/>
</dbReference>
<dbReference type="SMART" id="SM00448">
    <property type="entry name" value="REC"/>
    <property type="match status" value="2"/>
</dbReference>
<keyword evidence="12" id="KW-0131">Cell cycle</keyword>
<accession>A0A1Z4KLB4</accession>
<dbReference type="SMART" id="SM00388">
    <property type="entry name" value="HisKA"/>
    <property type="match status" value="1"/>
</dbReference>
<evidence type="ECO:0000256" key="15">
    <source>
        <dbReference type="SAM" id="Coils"/>
    </source>
</evidence>
<dbReference type="InterPro" id="IPR013655">
    <property type="entry name" value="PAS_fold_3"/>
</dbReference>
<keyword evidence="15" id="KW-0175">Coiled coil</keyword>
<dbReference type="InterPro" id="IPR001789">
    <property type="entry name" value="Sig_transdc_resp-reg_receiver"/>
</dbReference>
<evidence type="ECO:0000256" key="11">
    <source>
        <dbReference type="ARBA" id="ARBA00023136"/>
    </source>
</evidence>
<dbReference type="EC" id="2.7.13.3" evidence="4"/>
<dbReference type="Pfam" id="PF13426">
    <property type="entry name" value="PAS_9"/>
    <property type="match status" value="1"/>
</dbReference>
<dbReference type="Pfam" id="PF02518">
    <property type="entry name" value="HATPase_c"/>
    <property type="match status" value="1"/>
</dbReference>
<evidence type="ECO:0000313" key="21">
    <source>
        <dbReference type="Proteomes" id="UP000217507"/>
    </source>
</evidence>
<evidence type="ECO:0000256" key="7">
    <source>
        <dbReference type="ARBA" id="ARBA00022741"/>
    </source>
</evidence>
<dbReference type="InterPro" id="IPR035965">
    <property type="entry name" value="PAS-like_dom_sf"/>
</dbReference>
<dbReference type="Pfam" id="PF08447">
    <property type="entry name" value="PAS_3"/>
    <property type="match status" value="1"/>
</dbReference>
<dbReference type="PROSITE" id="PS50110">
    <property type="entry name" value="RESPONSE_REGULATORY"/>
    <property type="match status" value="2"/>
</dbReference>
<dbReference type="CDD" id="cd17546">
    <property type="entry name" value="REC_hyHK_CKI1_RcsC-like"/>
    <property type="match status" value="1"/>
</dbReference>
<dbReference type="SMART" id="SM00091">
    <property type="entry name" value="PAS"/>
    <property type="match status" value="3"/>
</dbReference>
<dbReference type="SUPFAM" id="SSF52172">
    <property type="entry name" value="CheY-like"/>
    <property type="match status" value="2"/>
</dbReference>
<dbReference type="PROSITE" id="PS50109">
    <property type="entry name" value="HIS_KIN"/>
    <property type="match status" value="1"/>
</dbReference>
<protein>
    <recommendedName>
        <fullName evidence="13">Circadian input-output histidine kinase CikA</fullName>
        <ecNumber evidence="4">2.7.13.3</ecNumber>
    </recommendedName>
</protein>
<dbReference type="Gene3D" id="3.30.565.10">
    <property type="entry name" value="Histidine kinase-like ATPase, C-terminal domain"/>
    <property type="match status" value="1"/>
</dbReference>
<feature type="modified residue" description="4-aspartylphosphate" evidence="14">
    <location>
        <position position="39"/>
    </location>
</feature>
<keyword evidence="7" id="KW-0547">Nucleotide-binding</keyword>
<feature type="domain" description="Response regulatory" evidence="17">
    <location>
        <begin position="813"/>
        <end position="929"/>
    </location>
</feature>
<feature type="domain" description="PAC" evidence="19">
    <location>
        <begin position="342"/>
        <end position="394"/>
    </location>
</feature>
<evidence type="ECO:0000256" key="13">
    <source>
        <dbReference type="ARBA" id="ARBA00074306"/>
    </source>
</evidence>
<dbReference type="SUPFAM" id="SSF47384">
    <property type="entry name" value="Homodimeric domain of signal transducing histidine kinase"/>
    <property type="match status" value="1"/>
</dbReference>
<comment type="similarity">
    <text evidence="3">In the N-terminal section; belongs to the phytochrome family.</text>
</comment>
<dbReference type="InterPro" id="IPR000014">
    <property type="entry name" value="PAS"/>
</dbReference>
<evidence type="ECO:0000256" key="4">
    <source>
        <dbReference type="ARBA" id="ARBA00012438"/>
    </source>
</evidence>
<dbReference type="InterPro" id="IPR036890">
    <property type="entry name" value="HATPase_C_sf"/>
</dbReference>
<dbReference type="CDD" id="cd16922">
    <property type="entry name" value="HATPase_EvgS-ArcB-TorS-like"/>
    <property type="match status" value="1"/>
</dbReference>
<comment type="catalytic activity">
    <reaction evidence="1">
        <text>ATP + protein L-histidine = ADP + protein N-phospho-L-histidine.</text>
        <dbReference type="EC" id="2.7.13.3"/>
    </reaction>
</comment>
<feature type="domain" description="PAC" evidence="19">
    <location>
        <begin position="199"/>
        <end position="251"/>
    </location>
</feature>